<keyword evidence="2" id="KW-1185">Reference proteome</keyword>
<dbReference type="EMBL" id="JBHRVV010000001">
    <property type="protein sequence ID" value="MFC3460289.1"/>
    <property type="molecule type" value="Genomic_DNA"/>
</dbReference>
<sequence length="213" mass="22852">MGHFLRTTAIAAGMLVLAGCAPPPRKADAVLHYQHVANAHEIRFTNPIALSAALYRVGHLTPVDSKGFWAIFLLCNVDVAEHSVRGFHYSVNNFRVSYQGRDIGGLPPYSLRYQGQVDLNNAGDTLPILDAIAAEIQEGPPEQIFQSGFYSDLNYRFAVFVPKELEGYAGEELQLSYKGQDAILVGNGKSPSDLPAVGATAAGVTAVCLPPAP</sequence>
<reference evidence="2" key="1">
    <citation type="journal article" date="2019" name="Int. J. Syst. Evol. Microbiol.">
        <title>The Global Catalogue of Microorganisms (GCM) 10K type strain sequencing project: providing services to taxonomists for standard genome sequencing and annotation.</title>
        <authorList>
            <consortium name="The Broad Institute Genomics Platform"/>
            <consortium name="The Broad Institute Genome Sequencing Center for Infectious Disease"/>
            <person name="Wu L."/>
            <person name="Ma J."/>
        </authorList>
    </citation>
    <scope>NUCLEOTIDE SEQUENCE [LARGE SCALE GENOMIC DNA]</scope>
    <source>
        <strain evidence="2">CCM 7480</strain>
    </source>
</reference>
<name>A0ABV7PQR3_9BURK</name>
<dbReference type="PROSITE" id="PS51257">
    <property type="entry name" value="PROKAR_LIPOPROTEIN"/>
    <property type="match status" value="1"/>
</dbReference>
<comment type="caution">
    <text evidence="1">The sequence shown here is derived from an EMBL/GenBank/DDBJ whole genome shotgun (WGS) entry which is preliminary data.</text>
</comment>
<proteinExistence type="predicted"/>
<accession>A0ABV7PQR3</accession>
<protein>
    <submittedName>
        <fullName evidence="1">Uncharacterized protein</fullName>
    </submittedName>
</protein>
<dbReference type="RefSeq" id="WP_312553718.1">
    <property type="nucleotide sequence ID" value="NZ_JBHRVV010000001.1"/>
</dbReference>
<organism evidence="1 2">
    <name type="scientific">Massilia haematophila</name>
    <dbReference type="NCBI Taxonomy" id="457923"/>
    <lineage>
        <taxon>Bacteria</taxon>
        <taxon>Pseudomonadati</taxon>
        <taxon>Pseudomonadota</taxon>
        <taxon>Betaproteobacteria</taxon>
        <taxon>Burkholderiales</taxon>
        <taxon>Oxalobacteraceae</taxon>
        <taxon>Telluria group</taxon>
        <taxon>Massilia</taxon>
    </lineage>
</organism>
<evidence type="ECO:0000313" key="1">
    <source>
        <dbReference type="EMBL" id="MFC3460289.1"/>
    </source>
</evidence>
<dbReference type="Proteomes" id="UP001595665">
    <property type="component" value="Unassembled WGS sequence"/>
</dbReference>
<gene>
    <name evidence="1" type="ORF">ACFOPH_18810</name>
</gene>
<evidence type="ECO:0000313" key="2">
    <source>
        <dbReference type="Proteomes" id="UP001595665"/>
    </source>
</evidence>